<keyword evidence="2" id="KW-0813">Transport</keyword>
<feature type="transmembrane region" description="Helical" evidence="8">
    <location>
        <begin position="221"/>
        <end position="239"/>
    </location>
</feature>
<proteinExistence type="predicted"/>
<evidence type="ECO:0000256" key="3">
    <source>
        <dbReference type="ARBA" id="ARBA00022475"/>
    </source>
</evidence>
<feature type="transmembrane region" description="Helical" evidence="8">
    <location>
        <begin position="167"/>
        <end position="188"/>
    </location>
</feature>
<evidence type="ECO:0000256" key="6">
    <source>
        <dbReference type="ARBA" id="ARBA00022989"/>
    </source>
</evidence>
<evidence type="ECO:0000256" key="4">
    <source>
        <dbReference type="ARBA" id="ARBA00022519"/>
    </source>
</evidence>
<feature type="transmembrane region" description="Helical" evidence="8">
    <location>
        <begin position="51"/>
        <end position="69"/>
    </location>
</feature>
<protein>
    <submittedName>
        <fullName evidence="9">Ribose transport system permease protein</fullName>
    </submittedName>
</protein>
<dbReference type="OrthoDB" id="9784538at2"/>
<dbReference type="GO" id="GO:0005886">
    <property type="term" value="C:plasma membrane"/>
    <property type="evidence" value="ECO:0007669"/>
    <property type="project" value="UniProtKB-SubCell"/>
</dbReference>
<feature type="transmembrane region" description="Helical" evidence="8">
    <location>
        <begin position="274"/>
        <end position="293"/>
    </location>
</feature>
<evidence type="ECO:0000256" key="1">
    <source>
        <dbReference type="ARBA" id="ARBA00004651"/>
    </source>
</evidence>
<evidence type="ECO:0000256" key="2">
    <source>
        <dbReference type="ARBA" id="ARBA00022448"/>
    </source>
</evidence>
<dbReference type="AlphaFoldDB" id="A0A1M4X974"/>
<dbReference type="PANTHER" id="PTHR32196">
    <property type="entry name" value="ABC TRANSPORTER PERMEASE PROTEIN YPHD-RELATED-RELATED"/>
    <property type="match status" value="1"/>
</dbReference>
<dbReference type="STRING" id="112248.SAMN05444392_104209"/>
<keyword evidence="3" id="KW-1003">Cell membrane</keyword>
<dbReference type="Pfam" id="PF02653">
    <property type="entry name" value="BPD_transp_2"/>
    <property type="match status" value="1"/>
</dbReference>
<evidence type="ECO:0000313" key="9">
    <source>
        <dbReference type="EMBL" id="SHE90070.1"/>
    </source>
</evidence>
<sequence>MDNSLKLQKRTPSFLEILRSYGTLIAGLLIVLCFCILQPDTFATLDNAITVSRQISFLVMIALGATLIMAVGEFDLSIGAMASLGGIFAAQLAVAGYPIWAAYLITLVVAFIIGFINGWIVTRFRVLSFITTLGMGTILGGFTFWLSDGATIFEGIPASFRYIGQEKLFNLPFLSFIMLILTLIFWYLMSQTTFGRKLYAIGGNEAAARASGIRIRLNKNMAFALCALLASLTGILMASRLGSAQPTGGDGLFLPAYAAVFLGMTTFKEGIPNIWGTFLGATILGILENGLTIMEVPPFLQNVITGLIVIAAVVLQKIGQSESR</sequence>
<dbReference type="RefSeq" id="WP_073154587.1">
    <property type="nucleotide sequence ID" value="NZ_FQVL01000004.1"/>
</dbReference>
<dbReference type="Proteomes" id="UP000184476">
    <property type="component" value="Unassembled WGS sequence"/>
</dbReference>
<feature type="transmembrane region" description="Helical" evidence="8">
    <location>
        <begin position="21"/>
        <end position="39"/>
    </location>
</feature>
<gene>
    <name evidence="9" type="ORF">SAMN05444392_104209</name>
</gene>
<dbReference type="GO" id="GO:0022857">
    <property type="term" value="F:transmembrane transporter activity"/>
    <property type="evidence" value="ECO:0007669"/>
    <property type="project" value="InterPro"/>
</dbReference>
<name>A0A1M4X974_9BACL</name>
<keyword evidence="4" id="KW-0997">Cell inner membrane</keyword>
<reference evidence="9 10" key="1">
    <citation type="submission" date="2016-11" db="EMBL/GenBank/DDBJ databases">
        <authorList>
            <person name="Jaros S."/>
            <person name="Januszkiewicz K."/>
            <person name="Wedrychowicz H."/>
        </authorList>
    </citation>
    <scope>NUCLEOTIDE SEQUENCE [LARGE SCALE GENOMIC DNA]</scope>
    <source>
        <strain evidence="9 10">DSM 44666</strain>
    </source>
</reference>
<keyword evidence="5 8" id="KW-0812">Transmembrane</keyword>
<evidence type="ECO:0000256" key="5">
    <source>
        <dbReference type="ARBA" id="ARBA00022692"/>
    </source>
</evidence>
<keyword evidence="7 8" id="KW-0472">Membrane</keyword>
<feature type="transmembrane region" description="Helical" evidence="8">
    <location>
        <begin position="299"/>
        <end position="318"/>
    </location>
</feature>
<keyword evidence="6 8" id="KW-1133">Transmembrane helix</keyword>
<evidence type="ECO:0000256" key="7">
    <source>
        <dbReference type="ARBA" id="ARBA00023136"/>
    </source>
</evidence>
<dbReference type="CDD" id="cd06579">
    <property type="entry name" value="TM_PBP1_transp_AraH_like"/>
    <property type="match status" value="1"/>
</dbReference>
<comment type="subcellular location">
    <subcellularLocation>
        <location evidence="1">Cell membrane</location>
        <topology evidence="1">Multi-pass membrane protein</topology>
    </subcellularLocation>
</comment>
<evidence type="ECO:0000313" key="10">
    <source>
        <dbReference type="Proteomes" id="UP000184476"/>
    </source>
</evidence>
<accession>A0A1M4X974</accession>
<feature type="transmembrane region" description="Helical" evidence="8">
    <location>
        <begin position="127"/>
        <end position="147"/>
    </location>
</feature>
<dbReference type="EMBL" id="FQVL01000004">
    <property type="protein sequence ID" value="SHE90070.1"/>
    <property type="molecule type" value="Genomic_DNA"/>
</dbReference>
<evidence type="ECO:0000256" key="8">
    <source>
        <dbReference type="SAM" id="Phobius"/>
    </source>
</evidence>
<keyword evidence="10" id="KW-1185">Reference proteome</keyword>
<organism evidence="9 10">
    <name type="scientific">Seinonella peptonophila</name>
    <dbReference type="NCBI Taxonomy" id="112248"/>
    <lineage>
        <taxon>Bacteria</taxon>
        <taxon>Bacillati</taxon>
        <taxon>Bacillota</taxon>
        <taxon>Bacilli</taxon>
        <taxon>Bacillales</taxon>
        <taxon>Thermoactinomycetaceae</taxon>
        <taxon>Seinonella</taxon>
    </lineage>
</organism>
<dbReference type="InterPro" id="IPR001851">
    <property type="entry name" value="ABC_transp_permease"/>
</dbReference>
<feature type="transmembrane region" description="Helical" evidence="8">
    <location>
        <begin position="100"/>
        <end position="120"/>
    </location>
</feature>
<dbReference type="PANTHER" id="PTHR32196:SF21">
    <property type="entry name" value="ABC TRANSPORTER PERMEASE PROTEIN YPHD-RELATED"/>
    <property type="match status" value="1"/>
</dbReference>